<feature type="region of interest" description="Disordered" evidence="3">
    <location>
        <begin position="66"/>
        <end position="89"/>
    </location>
</feature>
<keyword evidence="1" id="KW-0479">Metal-binding</keyword>
<evidence type="ECO:0000259" key="4">
    <source>
        <dbReference type="PROSITE" id="PS50048"/>
    </source>
</evidence>
<name>L1JGD8_GUITC</name>
<evidence type="ECO:0000256" key="1">
    <source>
        <dbReference type="ARBA" id="ARBA00022723"/>
    </source>
</evidence>
<reference evidence="6" key="3">
    <citation type="submission" date="2016-03" db="UniProtKB">
        <authorList>
            <consortium name="EnsemblProtists"/>
        </authorList>
    </citation>
    <scope>IDENTIFICATION</scope>
</reference>
<dbReference type="PANTHER" id="PTHR47659:SF7">
    <property type="entry name" value="FUNGAL TRANSCRIPTIONAL REGULATORY PROTEIN, N-TERMINAL DOMAIN-CONTAINING PROTEIN"/>
    <property type="match status" value="1"/>
</dbReference>
<dbReference type="SUPFAM" id="SSF57701">
    <property type="entry name" value="Zn2/Cys6 DNA-binding domain"/>
    <property type="match status" value="1"/>
</dbReference>
<evidence type="ECO:0000313" key="5">
    <source>
        <dbReference type="EMBL" id="EKX47561.1"/>
    </source>
</evidence>
<dbReference type="InterPro" id="IPR050335">
    <property type="entry name" value="ERT1_acuK_gluconeogen_tf"/>
</dbReference>
<feature type="compositionally biased region" description="Basic and acidic residues" evidence="3">
    <location>
        <begin position="68"/>
        <end position="77"/>
    </location>
</feature>
<dbReference type="GeneID" id="17304250"/>
<proteinExistence type="predicted"/>
<reference evidence="7" key="2">
    <citation type="submission" date="2012-11" db="EMBL/GenBank/DDBJ databases">
        <authorList>
            <person name="Kuo A."/>
            <person name="Curtis B.A."/>
            <person name="Tanifuji G."/>
            <person name="Burki F."/>
            <person name="Gruber A."/>
            <person name="Irimia M."/>
            <person name="Maruyama S."/>
            <person name="Arias M.C."/>
            <person name="Ball S.G."/>
            <person name="Gile G.H."/>
            <person name="Hirakawa Y."/>
            <person name="Hopkins J.F."/>
            <person name="Rensing S.A."/>
            <person name="Schmutz J."/>
            <person name="Symeonidi A."/>
            <person name="Elias M."/>
            <person name="Eveleigh R.J."/>
            <person name="Herman E.K."/>
            <person name="Klute M.J."/>
            <person name="Nakayama T."/>
            <person name="Obornik M."/>
            <person name="Reyes-Prieto A."/>
            <person name="Armbrust E.V."/>
            <person name="Aves S.J."/>
            <person name="Beiko R.G."/>
            <person name="Coutinho P."/>
            <person name="Dacks J.B."/>
            <person name="Durnford D.G."/>
            <person name="Fast N.M."/>
            <person name="Green B.R."/>
            <person name="Grisdale C."/>
            <person name="Hempe F."/>
            <person name="Henrissat B."/>
            <person name="Hoppner M.P."/>
            <person name="Ishida K.-I."/>
            <person name="Kim E."/>
            <person name="Koreny L."/>
            <person name="Kroth P.G."/>
            <person name="Liu Y."/>
            <person name="Malik S.-B."/>
            <person name="Maier U.G."/>
            <person name="McRose D."/>
            <person name="Mock T."/>
            <person name="Neilson J.A."/>
            <person name="Onodera N.T."/>
            <person name="Poole A.M."/>
            <person name="Pritham E.J."/>
            <person name="Richards T.A."/>
            <person name="Rocap G."/>
            <person name="Roy S.W."/>
            <person name="Sarai C."/>
            <person name="Schaack S."/>
            <person name="Shirato S."/>
            <person name="Slamovits C.H."/>
            <person name="Spencer D.F."/>
            <person name="Suzuki S."/>
            <person name="Worden A.Z."/>
            <person name="Zauner S."/>
            <person name="Barry K."/>
            <person name="Bell C."/>
            <person name="Bharti A.K."/>
            <person name="Crow J.A."/>
            <person name="Grimwood J."/>
            <person name="Kramer R."/>
            <person name="Lindquist E."/>
            <person name="Lucas S."/>
            <person name="Salamov A."/>
            <person name="McFadden G.I."/>
            <person name="Lane C.E."/>
            <person name="Keeling P.J."/>
            <person name="Gray M.W."/>
            <person name="Grigoriev I.V."/>
            <person name="Archibald J.M."/>
        </authorList>
    </citation>
    <scope>NUCLEOTIDE SEQUENCE</scope>
    <source>
        <strain evidence="7">CCMP2712</strain>
    </source>
</reference>
<dbReference type="RefSeq" id="XP_005834541.1">
    <property type="nucleotide sequence ID" value="XM_005834484.1"/>
</dbReference>
<dbReference type="Gene3D" id="4.10.240.10">
    <property type="entry name" value="Zn(2)-C6 fungal-type DNA-binding domain"/>
    <property type="match status" value="1"/>
</dbReference>
<organism evidence="5">
    <name type="scientific">Guillardia theta (strain CCMP2712)</name>
    <name type="common">Cryptophyte</name>
    <dbReference type="NCBI Taxonomy" id="905079"/>
    <lineage>
        <taxon>Eukaryota</taxon>
        <taxon>Cryptophyceae</taxon>
        <taxon>Pyrenomonadales</taxon>
        <taxon>Geminigeraceae</taxon>
        <taxon>Guillardia</taxon>
    </lineage>
</organism>
<dbReference type="PROSITE" id="PS50048">
    <property type="entry name" value="ZN2_CY6_FUNGAL_2"/>
    <property type="match status" value="1"/>
</dbReference>
<keyword evidence="7" id="KW-1185">Reference proteome</keyword>
<evidence type="ECO:0000313" key="6">
    <source>
        <dbReference type="EnsemblProtists" id="EKX47561"/>
    </source>
</evidence>
<dbReference type="OrthoDB" id="2123952at2759"/>
<dbReference type="PANTHER" id="PTHR47659">
    <property type="entry name" value="ZN(II)2CYS6 TRANSCRIPTION FACTOR (EUROFUNG)-RELATED"/>
    <property type="match status" value="1"/>
</dbReference>
<dbReference type="GO" id="GO:0000981">
    <property type="term" value="F:DNA-binding transcription factor activity, RNA polymerase II-specific"/>
    <property type="evidence" value="ECO:0007669"/>
    <property type="project" value="InterPro"/>
</dbReference>
<evidence type="ECO:0000256" key="3">
    <source>
        <dbReference type="SAM" id="MobiDB-lite"/>
    </source>
</evidence>
<dbReference type="AlphaFoldDB" id="L1JGD8"/>
<dbReference type="InterPro" id="IPR001138">
    <property type="entry name" value="Zn2Cys6_DnaBD"/>
</dbReference>
<gene>
    <name evidence="5" type="ORF">GUITHDRAFT_106548</name>
</gene>
<keyword evidence="2" id="KW-0539">Nucleus</keyword>
<dbReference type="HOGENOM" id="CLU_1589551_0_0_1"/>
<protein>
    <recommendedName>
        <fullName evidence="4">Zn(2)-C6 fungal-type domain-containing protein</fullName>
    </recommendedName>
</protein>
<dbReference type="EMBL" id="JH992989">
    <property type="protein sequence ID" value="EKX47561.1"/>
    <property type="molecule type" value="Genomic_DNA"/>
</dbReference>
<dbReference type="EnsemblProtists" id="EKX47561">
    <property type="protein sequence ID" value="EKX47561"/>
    <property type="gene ID" value="GUITHDRAFT_106548"/>
</dbReference>
<accession>L1JGD8</accession>
<dbReference type="InterPro" id="IPR036864">
    <property type="entry name" value="Zn2-C6_fun-type_DNA-bd_sf"/>
</dbReference>
<feature type="domain" description="Zn(2)-C6 fungal-type" evidence="4">
    <location>
        <begin position="30"/>
        <end position="59"/>
    </location>
</feature>
<dbReference type="CDD" id="cd00067">
    <property type="entry name" value="GAL4"/>
    <property type="match status" value="1"/>
</dbReference>
<dbReference type="PROSITE" id="PS00463">
    <property type="entry name" value="ZN2_CY6_FUNGAL_1"/>
    <property type="match status" value="1"/>
</dbReference>
<sequence>MGEVCYSEGGLGHGALPPVLQRRREQVVQACERCRRSRLKCDSVRPCSRCVRSLHMCVDWRVKRRRSGKEDEGRQEGIEDEDKNTNGYSWEDLLVNPEVGKLQPWTGLADEAASEESIEGGWWEELALEEVAEGSGAKREEGSATYSFQQPSMESMDFFITSQLQQGV</sequence>
<dbReference type="SMART" id="SM00066">
    <property type="entry name" value="GAL4"/>
    <property type="match status" value="1"/>
</dbReference>
<reference evidence="5 7" key="1">
    <citation type="journal article" date="2012" name="Nature">
        <title>Algal genomes reveal evolutionary mosaicism and the fate of nucleomorphs.</title>
        <authorList>
            <consortium name="DOE Joint Genome Institute"/>
            <person name="Curtis B.A."/>
            <person name="Tanifuji G."/>
            <person name="Burki F."/>
            <person name="Gruber A."/>
            <person name="Irimia M."/>
            <person name="Maruyama S."/>
            <person name="Arias M.C."/>
            <person name="Ball S.G."/>
            <person name="Gile G.H."/>
            <person name="Hirakawa Y."/>
            <person name="Hopkins J.F."/>
            <person name="Kuo A."/>
            <person name="Rensing S.A."/>
            <person name="Schmutz J."/>
            <person name="Symeonidi A."/>
            <person name="Elias M."/>
            <person name="Eveleigh R.J."/>
            <person name="Herman E.K."/>
            <person name="Klute M.J."/>
            <person name="Nakayama T."/>
            <person name="Obornik M."/>
            <person name="Reyes-Prieto A."/>
            <person name="Armbrust E.V."/>
            <person name="Aves S.J."/>
            <person name="Beiko R.G."/>
            <person name="Coutinho P."/>
            <person name="Dacks J.B."/>
            <person name="Durnford D.G."/>
            <person name="Fast N.M."/>
            <person name="Green B.R."/>
            <person name="Grisdale C.J."/>
            <person name="Hempel F."/>
            <person name="Henrissat B."/>
            <person name="Hoppner M.P."/>
            <person name="Ishida K."/>
            <person name="Kim E."/>
            <person name="Koreny L."/>
            <person name="Kroth P.G."/>
            <person name="Liu Y."/>
            <person name="Malik S.B."/>
            <person name="Maier U.G."/>
            <person name="McRose D."/>
            <person name="Mock T."/>
            <person name="Neilson J.A."/>
            <person name="Onodera N.T."/>
            <person name="Poole A.M."/>
            <person name="Pritham E.J."/>
            <person name="Richards T.A."/>
            <person name="Rocap G."/>
            <person name="Roy S.W."/>
            <person name="Sarai C."/>
            <person name="Schaack S."/>
            <person name="Shirato S."/>
            <person name="Slamovits C.H."/>
            <person name="Spencer D.F."/>
            <person name="Suzuki S."/>
            <person name="Worden A.Z."/>
            <person name="Zauner S."/>
            <person name="Barry K."/>
            <person name="Bell C."/>
            <person name="Bharti A.K."/>
            <person name="Crow J.A."/>
            <person name="Grimwood J."/>
            <person name="Kramer R."/>
            <person name="Lindquist E."/>
            <person name="Lucas S."/>
            <person name="Salamov A."/>
            <person name="McFadden G.I."/>
            <person name="Lane C.E."/>
            <person name="Keeling P.J."/>
            <person name="Gray M.W."/>
            <person name="Grigoriev I.V."/>
            <person name="Archibald J.M."/>
        </authorList>
    </citation>
    <scope>NUCLEOTIDE SEQUENCE</scope>
    <source>
        <strain evidence="5 7">CCMP2712</strain>
    </source>
</reference>
<evidence type="ECO:0000313" key="7">
    <source>
        <dbReference type="Proteomes" id="UP000011087"/>
    </source>
</evidence>
<dbReference type="Pfam" id="PF00172">
    <property type="entry name" value="Zn_clus"/>
    <property type="match status" value="1"/>
</dbReference>
<dbReference type="KEGG" id="gtt:GUITHDRAFT_106548"/>
<evidence type="ECO:0000256" key="2">
    <source>
        <dbReference type="ARBA" id="ARBA00023242"/>
    </source>
</evidence>
<dbReference type="Proteomes" id="UP000011087">
    <property type="component" value="Unassembled WGS sequence"/>
</dbReference>
<dbReference type="PaxDb" id="55529-EKX47561"/>
<dbReference type="GO" id="GO:0008270">
    <property type="term" value="F:zinc ion binding"/>
    <property type="evidence" value="ECO:0007669"/>
    <property type="project" value="InterPro"/>
</dbReference>